<keyword evidence="4" id="KW-1015">Disulfide bond</keyword>
<organism evidence="8 9">
    <name type="scientific">Salvator merianae</name>
    <name type="common">Argentine black and white tegu</name>
    <name type="synonym">Tupinambis merianae</name>
    <dbReference type="NCBI Taxonomy" id="96440"/>
    <lineage>
        <taxon>Eukaryota</taxon>
        <taxon>Metazoa</taxon>
        <taxon>Chordata</taxon>
        <taxon>Craniata</taxon>
        <taxon>Vertebrata</taxon>
        <taxon>Euteleostomi</taxon>
        <taxon>Lepidosauria</taxon>
        <taxon>Squamata</taxon>
        <taxon>Bifurcata</taxon>
        <taxon>Unidentata</taxon>
        <taxon>Episquamata</taxon>
        <taxon>Laterata</taxon>
        <taxon>Teiioidea</taxon>
        <taxon>Teiidae</taxon>
        <taxon>Salvator</taxon>
    </lineage>
</organism>
<accession>A0A8D0E1A3</accession>
<dbReference type="GO" id="GO:0030246">
    <property type="term" value="F:carbohydrate binding"/>
    <property type="evidence" value="ECO:0007669"/>
    <property type="project" value="UniProtKB-KW"/>
</dbReference>
<dbReference type="InterPro" id="IPR050111">
    <property type="entry name" value="C-type_lectin/snaclec_domain"/>
</dbReference>
<feature type="transmembrane region" description="Helical" evidence="5">
    <location>
        <begin position="89"/>
        <end position="112"/>
    </location>
</feature>
<keyword evidence="5" id="KW-0472">Membrane</keyword>
<evidence type="ECO:0000259" key="7">
    <source>
        <dbReference type="PROSITE" id="PS50041"/>
    </source>
</evidence>
<dbReference type="SMART" id="SM00034">
    <property type="entry name" value="CLECT"/>
    <property type="match status" value="1"/>
</dbReference>
<feature type="chain" id="PRO_5034383167" description="C-type lectin domain-containing protein" evidence="6">
    <location>
        <begin position="23"/>
        <end position="277"/>
    </location>
</feature>
<dbReference type="SUPFAM" id="SSF56436">
    <property type="entry name" value="C-type lectin-like"/>
    <property type="match status" value="1"/>
</dbReference>
<dbReference type="GO" id="GO:0005576">
    <property type="term" value="C:extracellular region"/>
    <property type="evidence" value="ECO:0007669"/>
    <property type="project" value="UniProtKB-SubCell"/>
</dbReference>
<evidence type="ECO:0000256" key="6">
    <source>
        <dbReference type="SAM" id="SignalP"/>
    </source>
</evidence>
<dbReference type="Ensembl" id="ENSSMRT00000029018.1">
    <property type="protein sequence ID" value="ENSSMRP00000024780.1"/>
    <property type="gene ID" value="ENSSMRG00000019157.1"/>
</dbReference>
<evidence type="ECO:0000256" key="2">
    <source>
        <dbReference type="ARBA" id="ARBA00022525"/>
    </source>
</evidence>
<keyword evidence="9" id="KW-1185">Reference proteome</keyword>
<dbReference type="PROSITE" id="PS00615">
    <property type="entry name" value="C_TYPE_LECTIN_1"/>
    <property type="match status" value="1"/>
</dbReference>
<dbReference type="GeneTree" id="ENSGT00940000162906"/>
<reference evidence="8" key="2">
    <citation type="submission" date="2025-09" db="UniProtKB">
        <authorList>
            <consortium name="Ensembl"/>
        </authorList>
    </citation>
    <scope>IDENTIFICATION</scope>
</reference>
<feature type="domain" description="C-type lectin" evidence="7">
    <location>
        <begin position="149"/>
        <end position="263"/>
    </location>
</feature>
<evidence type="ECO:0000256" key="3">
    <source>
        <dbReference type="ARBA" id="ARBA00022734"/>
    </source>
</evidence>
<sequence>MVCQKILILFYFFLIVVATVSAELQQMRANHTKDPFNDDLRCKFHYHALQGMATPSSLGGTLSLQALLEYFFCKTLEQSVVAAHCPTQFFFNFINLLAFYSYAITRVLWIAYTLSHKLSRPSSSQVLTVFFFLFPVFPCGPDNRQWEYFGGKCYYFSLQSIGWHEARYQCEYKRSQLVVIDNLAEQNFLQTRTRNGRFWIGLHDQGTEGDWKWLDDKNYETGFKNWKQGEPNDYGQKEDCAQLWNSGEWNDYSCSSESFYVCEKSLPNNAASAGNRS</sequence>
<evidence type="ECO:0000256" key="5">
    <source>
        <dbReference type="SAM" id="Phobius"/>
    </source>
</evidence>
<dbReference type="InterPro" id="IPR016186">
    <property type="entry name" value="C-type_lectin-like/link_sf"/>
</dbReference>
<dbReference type="InterPro" id="IPR001304">
    <property type="entry name" value="C-type_lectin-like"/>
</dbReference>
<feature type="signal peptide" evidence="6">
    <location>
        <begin position="1"/>
        <end position="22"/>
    </location>
</feature>
<keyword evidence="6" id="KW-0732">Signal</keyword>
<dbReference type="AlphaFoldDB" id="A0A8D0E1A3"/>
<keyword evidence="3" id="KW-0430">Lectin</keyword>
<dbReference type="Pfam" id="PF00059">
    <property type="entry name" value="Lectin_C"/>
    <property type="match status" value="1"/>
</dbReference>
<evidence type="ECO:0000256" key="4">
    <source>
        <dbReference type="ARBA" id="ARBA00023157"/>
    </source>
</evidence>
<reference evidence="8" key="1">
    <citation type="submission" date="2025-08" db="UniProtKB">
        <authorList>
            <consortium name="Ensembl"/>
        </authorList>
    </citation>
    <scope>IDENTIFICATION</scope>
</reference>
<dbReference type="PROSITE" id="PS50041">
    <property type="entry name" value="C_TYPE_LECTIN_2"/>
    <property type="match status" value="1"/>
</dbReference>
<evidence type="ECO:0000313" key="8">
    <source>
        <dbReference type="Ensembl" id="ENSSMRP00000024780.1"/>
    </source>
</evidence>
<evidence type="ECO:0000313" key="9">
    <source>
        <dbReference type="Proteomes" id="UP000694421"/>
    </source>
</evidence>
<dbReference type="Proteomes" id="UP000694421">
    <property type="component" value="Unplaced"/>
</dbReference>
<proteinExistence type="predicted"/>
<dbReference type="Gene3D" id="3.10.100.10">
    <property type="entry name" value="Mannose-Binding Protein A, subunit A"/>
    <property type="match status" value="1"/>
</dbReference>
<comment type="subcellular location">
    <subcellularLocation>
        <location evidence="1">Secreted</location>
    </subcellularLocation>
</comment>
<protein>
    <recommendedName>
        <fullName evidence="7">C-type lectin domain-containing protein</fullName>
    </recommendedName>
</protein>
<dbReference type="InterPro" id="IPR016187">
    <property type="entry name" value="CTDL_fold"/>
</dbReference>
<evidence type="ECO:0000256" key="1">
    <source>
        <dbReference type="ARBA" id="ARBA00004613"/>
    </source>
</evidence>
<dbReference type="InterPro" id="IPR033989">
    <property type="entry name" value="CD209-like_CTLD"/>
</dbReference>
<keyword evidence="5" id="KW-0812">Transmembrane</keyword>
<keyword evidence="2" id="KW-0964">Secreted</keyword>
<dbReference type="InterPro" id="IPR018378">
    <property type="entry name" value="C-type_lectin_CS"/>
</dbReference>
<dbReference type="PANTHER" id="PTHR22803">
    <property type="entry name" value="MANNOSE, PHOSPHOLIPASE, LECTIN RECEPTOR RELATED"/>
    <property type="match status" value="1"/>
</dbReference>
<keyword evidence="5" id="KW-1133">Transmembrane helix</keyword>
<name>A0A8D0E1A3_SALMN</name>
<dbReference type="CDD" id="cd03590">
    <property type="entry name" value="CLECT_DC-SIGN_like"/>
    <property type="match status" value="1"/>
</dbReference>